<dbReference type="Proteomes" id="UP000789595">
    <property type="component" value="Unassembled WGS sequence"/>
</dbReference>
<evidence type="ECO:0000259" key="2">
    <source>
        <dbReference type="PROSITE" id="PS50106"/>
    </source>
</evidence>
<evidence type="ECO:0000313" key="5">
    <source>
        <dbReference type="Proteomes" id="UP000789595"/>
    </source>
</evidence>
<evidence type="ECO:0000256" key="1">
    <source>
        <dbReference type="SAM" id="MobiDB-lite"/>
    </source>
</evidence>
<sequence>MQSLLGVDLFGAHGADMKQISDKKEHQTQARIRGEYENREGPWRGDKGPRISDGTSFFSTRTSPRHDGSSIADYFVDKPDQDQGRYWRNYDIERSLAPELAPRDEYEASLKIQRVARKWLSRRRNAARDVARDLGVLETEAQLIQRAWYARKAQEDVQRARVQQLKERQTWRDYEAFLASLTQPGGESVLRRRRESRDACLISTQVTSDRKKPAKSTVLAAKLKTAATTIKAPVDINCSVRDGGHRFDLLVLERASAGKRRPTGLEVAAADEPFVFASQTYEGSLIVLGCKLALAVPTVQQAWASSGVRAGDRIVAVNGTAGPAEKLLSLLRRDNKKRRLTLVRPQAEEGLGWRDSVRARRKLFV</sequence>
<dbReference type="InterPro" id="IPR001478">
    <property type="entry name" value="PDZ"/>
</dbReference>
<accession>A0A7S3ZZ12</accession>
<reference evidence="4" key="2">
    <citation type="submission" date="2021-11" db="EMBL/GenBank/DDBJ databases">
        <authorList>
            <consortium name="Genoscope - CEA"/>
            <person name="William W."/>
        </authorList>
    </citation>
    <scope>NUCLEOTIDE SEQUENCE</scope>
</reference>
<feature type="domain" description="PDZ" evidence="2">
    <location>
        <begin position="249"/>
        <end position="346"/>
    </location>
</feature>
<keyword evidence="5" id="KW-1185">Reference proteome</keyword>
<feature type="compositionally biased region" description="Basic and acidic residues" evidence="1">
    <location>
        <begin position="38"/>
        <end position="50"/>
    </location>
</feature>
<feature type="compositionally biased region" description="Polar residues" evidence="1">
    <location>
        <begin position="53"/>
        <end position="62"/>
    </location>
</feature>
<protein>
    <recommendedName>
        <fullName evidence="2">PDZ domain-containing protein</fullName>
    </recommendedName>
</protein>
<evidence type="ECO:0000313" key="4">
    <source>
        <dbReference type="EMBL" id="CAH0373914.1"/>
    </source>
</evidence>
<feature type="region of interest" description="Disordered" evidence="1">
    <location>
        <begin position="38"/>
        <end position="65"/>
    </location>
</feature>
<reference evidence="3" key="1">
    <citation type="submission" date="2021-01" db="EMBL/GenBank/DDBJ databases">
        <authorList>
            <person name="Corre E."/>
            <person name="Pelletier E."/>
            <person name="Niang G."/>
            <person name="Scheremetjew M."/>
            <person name="Finn R."/>
            <person name="Kale V."/>
            <person name="Holt S."/>
            <person name="Cochrane G."/>
            <person name="Meng A."/>
            <person name="Brown T."/>
            <person name="Cohen L."/>
        </authorList>
    </citation>
    <scope>NUCLEOTIDE SEQUENCE</scope>
    <source>
        <strain evidence="3">CCMP1756</strain>
    </source>
</reference>
<evidence type="ECO:0000313" key="3">
    <source>
        <dbReference type="EMBL" id="CAE0698647.1"/>
    </source>
</evidence>
<dbReference type="EMBL" id="CAKKNE010000004">
    <property type="protein sequence ID" value="CAH0373914.1"/>
    <property type="molecule type" value="Genomic_DNA"/>
</dbReference>
<name>A0A7S3ZZ12_9STRA</name>
<proteinExistence type="predicted"/>
<gene>
    <name evidence="3" type="ORF">PCAL00307_LOCUS14083</name>
    <name evidence="4" type="ORF">PECAL_4P11620</name>
</gene>
<dbReference type="AlphaFoldDB" id="A0A7S3ZZ12"/>
<organism evidence="3">
    <name type="scientific">Pelagomonas calceolata</name>
    <dbReference type="NCBI Taxonomy" id="35677"/>
    <lineage>
        <taxon>Eukaryota</taxon>
        <taxon>Sar</taxon>
        <taxon>Stramenopiles</taxon>
        <taxon>Ochrophyta</taxon>
        <taxon>Pelagophyceae</taxon>
        <taxon>Pelagomonadales</taxon>
        <taxon>Pelagomonadaceae</taxon>
        <taxon>Pelagomonas</taxon>
    </lineage>
</organism>
<dbReference type="PROSITE" id="PS50106">
    <property type="entry name" value="PDZ"/>
    <property type="match status" value="1"/>
</dbReference>
<dbReference type="EMBL" id="HBIW01016329">
    <property type="protein sequence ID" value="CAE0698647.1"/>
    <property type="molecule type" value="Transcribed_RNA"/>
</dbReference>